<evidence type="ECO:0000313" key="3">
    <source>
        <dbReference type="Proteomes" id="UP000622552"/>
    </source>
</evidence>
<feature type="signal peptide" evidence="1">
    <location>
        <begin position="1"/>
        <end position="19"/>
    </location>
</feature>
<sequence length="52" mass="5333">MKPIRCALVGLLWIGPVNSAPLQGTEVLLLDDATQAGSAIANAATKALSDRT</sequence>
<evidence type="ECO:0000313" key="2">
    <source>
        <dbReference type="EMBL" id="MBG6136220.1"/>
    </source>
</evidence>
<dbReference type="RefSeq" id="WP_197003224.1">
    <property type="nucleotide sequence ID" value="NZ_BONS01000039.1"/>
</dbReference>
<keyword evidence="3" id="KW-1185">Reference proteome</keyword>
<organism evidence="2 3">
    <name type="scientific">Longispora fulva</name>
    <dbReference type="NCBI Taxonomy" id="619741"/>
    <lineage>
        <taxon>Bacteria</taxon>
        <taxon>Bacillati</taxon>
        <taxon>Actinomycetota</taxon>
        <taxon>Actinomycetes</taxon>
        <taxon>Micromonosporales</taxon>
        <taxon>Micromonosporaceae</taxon>
        <taxon>Longispora</taxon>
    </lineage>
</organism>
<dbReference type="EMBL" id="JADOUF010000001">
    <property type="protein sequence ID" value="MBG6136220.1"/>
    <property type="molecule type" value="Genomic_DNA"/>
</dbReference>
<name>A0A8J7GE38_9ACTN</name>
<accession>A0A8J7GE38</accession>
<dbReference type="Proteomes" id="UP000622552">
    <property type="component" value="Unassembled WGS sequence"/>
</dbReference>
<keyword evidence="1" id="KW-0732">Signal</keyword>
<feature type="chain" id="PRO_5039073479" evidence="1">
    <location>
        <begin position="20"/>
        <end position="52"/>
    </location>
</feature>
<protein>
    <submittedName>
        <fullName evidence="2">Uncharacterized protein</fullName>
    </submittedName>
</protein>
<reference evidence="2" key="1">
    <citation type="submission" date="2020-11" db="EMBL/GenBank/DDBJ databases">
        <title>Sequencing the genomes of 1000 actinobacteria strains.</title>
        <authorList>
            <person name="Klenk H.-P."/>
        </authorList>
    </citation>
    <scope>NUCLEOTIDE SEQUENCE</scope>
    <source>
        <strain evidence="2">DSM 45356</strain>
    </source>
</reference>
<gene>
    <name evidence="2" type="ORF">IW245_002414</name>
</gene>
<dbReference type="AlphaFoldDB" id="A0A8J7GE38"/>
<proteinExistence type="predicted"/>
<evidence type="ECO:0000256" key="1">
    <source>
        <dbReference type="SAM" id="SignalP"/>
    </source>
</evidence>
<comment type="caution">
    <text evidence="2">The sequence shown here is derived from an EMBL/GenBank/DDBJ whole genome shotgun (WGS) entry which is preliminary data.</text>
</comment>